<organism evidence="2 3">
    <name type="scientific">Paraburkholderia dipogonis</name>
    <dbReference type="NCBI Taxonomy" id="1211383"/>
    <lineage>
        <taxon>Bacteria</taxon>
        <taxon>Pseudomonadati</taxon>
        <taxon>Pseudomonadota</taxon>
        <taxon>Betaproteobacteria</taxon>
        <taxon>Burkholderiales</taxon>
        <taxon>Burkholderiaceae</taxon>
        <taxon>Paraburkholderia</taxon>
    </lineage>
</organism>
<name>A0ABW9AQB3_9BURK</name>
<sequence>MAETDTLWTDLASRVIRVALERKGVSYAELADRLATIGVKETERSLISRVSRGTVKLTLLLQIIDVTHALPPQLWVDAIRIRGSWEERARAVVASELARKPWVTPSKLSALLADIGADINAKTLPSQLAAGGVSLSLFLQCVVVLGSSSFDQYIDFPDLASAVRPT</sequence>
<reference evidence="2 3" key="1">
    <citation type="journal article" date="2024" name="Chem. Sci.">
        <title>Discovery of megapolipeptins by genome mining of a Burkholderiales bacteria collection.</title>
        <authorList>
            <person name="Paulo B.S."/>
            <person name="Recchia M.J.J."/>
            <person name="Lee S."/>
            <person name="Fergusson C.H."/>
            <person name="Romanowski S.B."/>
            <person name="Hernandez A."/>
            <person name="Krull N."/>
            <person name="Liu D.Y."/>
            <person name="Cavanagh H."/>
            <person name="Bos A."/>
            <person name="Gray C.A."/>
            <person name="Murphy B.T."/>
            <person name="Linington R.G."/>
            <person name="Eustaquio A.S."/>
        </authorList>
    </citation>
    <scope>NUCLEOTIDE SEQUENCE [LARGE SCALE GENOMIC DNA]</scope>
    <source>
        <strain evidence="2 3">RL17-350-BIC-A</strain>
    </source>
</reference>
<dbReference type="RefSeq" id="WP_408177529.1">
    <property type="nucleotide sequence ID" value="NZ_JAQQEZ010000008.1"/>
</dbReference>
<feature type="domain" description="DUF6471" evidence="1">
    <location>
        <begin position="85"/>
        <end position="149"/>
    </location>
</feature>
<evidence type="ECO:0000259" key="1">
    <source>
        <dbReference type="Pfam" id="PF20075"/>
    </source>
</evidence>
<evidence type="ECO:0000313" key="2">
    <source>
        <dbReference type="EMBL" id="MFM0002108.1"/>
    </source>
</evidence>
<gene>
    <name evidence="2" type="ORF">PQR57_13905</name>
</gene>
<dbReference type="Pfam" id="PF20075">
    <property type="entry name" value="DUF6471"/>
    <property type="match status" value="2"/>
</dbReference>
<comment type="caution">
    <text evidence="2">The sequence shown here is derived from an EMBL/GenBank/DDBJ whole genome shotgun (WGS) entry which is preliminary data.</text>
</comment>
<dbReference type="InterPro" id="IPR045526">
    <property type="entry name" value="DUF6471"/>
</dbReference>
<proteinExistence type="predicted"/>
<feature type="domain" description="DUF6471" evidence="1">
    <location>
        <begin position="8"/>
        <end position="68"/>
    </location>
</feature>
<dbReference type="Proteomes" id="UP001629230">
    <property type="component" value="Unassembled WGS sequence"/>
</dbReference>
<accession>A0ABW9AQB3</accession>
<dbReference type="EMBL" id="JAQQEZ010000008">
    <property type="protein sequence ID" value="MFM0002108.1"/>
    <property type="molecule type" value="Genomic_DNA"/>
</dbReference>
<keyword evidence="3" id="KW-1185">Reference proteome</keyword>
<evidence type="ECO:0000313" key="3">
    <source>
        <dbReference type="Proteomes" id="UP001629230"/>
    </source>
</evidence>
<protein>
    <submittedName>
        <fullName evidence="2">DUF6471 domain-containing protein</fullName>
    </submittedName>
</protein>